<dbReference type="GO" id="GO:0008270">
    <property type="term" value="F:zinc ion binding"/>
    <property type="evidence" value="ECO:0007669"/>
    <property type="project" value="UniProtKB-KW"/>
</dbReference>
<feature type="domain" description="C2H2-type" evidence="8">
    <location>
        <begin position="83"/>
        <end position="110"/>
    </location>
</feature>
<accession>A0A103XEH4</accession>
<dbReference type="AlphaFoldDB" id="A0A103XEH4"/>
<dbReference type="STRING" id="59895.A0A103XEH4"/>
<evidence type="ECO:0000313" key="9">
    <source>
        <dbReference type="EMBL" id="KVH89221.1"/>
    </source>
</evidence>
<evidence type="ECO:0000256" key="2">
    <source>
        <dbReference type="ARBA" id="ARBA00022737"/>
    </source>
</evidence>
<keyword evidence="6" id="KW-0804">Transcription</keyword>
<dbReference type="GO" id="GO:0003700">
    <property type="term" value="F:DNA-binding transcription factor activity"/>
    <property type="evidence" value="ECO:0007669"/>
    <property type="project" value="InterPro"/>
</dbReference>
<dbReference type="InterPro" id="IPR036236">
    <property type="entry name" value="Znf_C2H2_sf"/>
</dbReference>
<organism evidence="9 10">
    <name type="scientific">Cynara cardunculus var. scolymus</name>
    <name type="common">Globe artichoke</name>
    <name type="synonym">Cynara scolymus</name>
    <dbReference type="NCBI Taxonomy" id="59895"/>
    <lineage>
        <taxon>Eukaryota</taxon>
        <taxon>Viridiplantae</taxon>
        <taxon>Streptophyta</taxon>
        <taxon>Embryophyta</taxon>
        <taxon>Tracheophyta</taxon>
        <taxon>Spermatophyta</taxon>
        <taxon>Magnoliopsida</taxon>
        <taxon>eudicotyledons</taxon>
        <taxon>Gunneridae</taxon>
        <taxon>Pentapetalae</taxon>
        <taxon>asterids</taxon>
        <taxon>campanulids</taxon>
        <taxon>Asterales</taxon>
        <taxon>Asteraceae</taxon>
        <taxon>Carduoideae</taxon>
        <taxon>Cardueae</taxon>
        <taxon>Carduinae</taxon>
        <taxon>Cynara</taxon>
    </lineage>
</organism>
<dbReference type="Gene3D" id="3.30.160.60">
    <property type="entry name" value="Classic Zinc Finger"/>
    <property type="match status" value="1"/>
</dbReference>
<feature type="domain" description="C2H2-type" evidence="8">
    <location>
        <begin position="124"/>
        <end position="146"/>
    </location>
</feature>
<dbReference type="GO" id="GO:0005634">
    <property type="term" value="C:nucleus"/>
    <property type="evidence" value="ECO:0007669"/>
    <property type="project" value="TreeGrafter"/>
</dbReference>
<dbReference type="PROSITE" id="PS00028">
    <property type="entry name" value="ZINC_FINGER_C2H2_1"/>
    <property type="match status" value="2"/>
</dbReference>
<dbReference type="GO" id="GO:0000976">
    <property type="term" value="F:transcription cis-regulatory region binding"/>
    <property type="evidence" value="ECO:0007669"/>
    <property type="project" value="TreeGrafter"/>
</dbReference>
<evidence type="ECO:0000256" key="5">
    <source>
        <dbReference type="ARBA" id="ARBA00023015"/>
    </source>
</evidence>
<proteinExistence type="predicted"/>
<dbReference type="Gramene" id="KVH89221">
    <property type="protein sequence ID" value="KVH89221"/>
    <property type="gene ID" value="Ccrd_008790"/>
</dbReference>
<keyword evidence="4" id="KW-0862">Zinc</keyword>
<dbReference type="EMBL" id="LEKV01005288">
    <property type="protein sequence ID" value="KVH89221.1"/>
    <property type="molecule type" value="Genomic_DNA"/>
</dbReference>
<evidence type="ECO:0000256" key="3">
    <source>
        <dbReference type="ARBA" id="ARBA00022771"/>
    </source>
</evidence>
<evidence type="ECO:0000256" key="1">
    <source>
        <dbReference type="ARBA" id="ARBA00022723"/>
    </source>
</evidence>
<evidence type="ECO:0000256" key="7">
    <source>
        <dbReference type="PROSITE-ProRule" id="PRU00042"/>
    </source>
</evidence>
<dbReference type="Proteomes" id="UP000243975">
    <property type="component" value="Unassembled WGS sequence"/>
</dbReference>
<dbReference type="SUPFAM" id="SSF57667">
    <property type="entry name" value="beta-beta-alpha zinc fingers"/>
    <property type="match status" value="1"/>
</dbReference>
<dbReference type="PANTHER" id="PTHR45988">
    <property type="entry name" value="C2H2 TYPE ZINC FINGER TRANSCRIPTION FACTOR FAMILY-RELATED"/>
    <property type="match status" value="1"/>
</dbReference>
<dbReference type="InterPro" id="IPR013087">
    <property type="entry name" value="Znf_C2H2_type"/>
</dbReference>
<evidence type="ECO:0000256" key="6">
    <source>
        <dbReference type="ARBA" id="ARBA00023163"/>
    </source>
</evidence>
<keyword evidence="1" id="KW-0479">Metal-binding</keyword>
<dbReference type="OrthoDB" id="40579at2759"/>
<keyword evidence="3 7" id="KW-0863">Zinc-finger</keyword>
<protein>
    <submittedName>
        <fullName evidence="9">Zinc finger, C2H2</fullName>
    </submittedName>
</protein>
<gene>
    <name evidence="9" type="ORF">Ccrd_008790</name>
</gene>
<dbReference type="OMA" id="FREPWSK"/>
<dbReference type="InterPro" id="IPR044653">
    <property type="entry name" value="AZF1/2/3-like"/>
</dbReference>
<comment type="caution">
    <text evidence="9">The sequence shown here is derived from an EMBL/GenBank/DDBJ whole genome shotgun (WGS) entry which is preliminary data.</text>
</comment>
<evidence type="ECO:0000259" key="8">
    <source>
        <dbReference type="PROSITE" id="PS50157"/>
    </source>
</evidence>
<keyword evidence="5" id="KW-0805">Transcription regulation</keyword>
<dbReference type="PROSITE" id="PS50157">
    <property type="entry name" value="ZINC_FINGER_C2H2_2"/>
    <property type="match status" value="2"/>
</dbReference>
<keyword evidence="10" id="KW-1185">Reference proteome</keyword>
<reference evidence="9 10" key="1">
    <citation type="journal article" date="2016" name="Sci. Rep.">
        <title>The genome sequence of the outbreeding globe artichoke constructed de novo incorporating a phase-aware low-pass sequencing strategy of F1 progeny.</title>
        <authorList>
            <person name="Scaglione D."/>
            <person name="Reyes-Chin-Wo S."/>
            <person name="Acquadro A."/>
            <person name="Froenicke L."/>
            <person name="Portis E."/>
            <person name="Beitel C."/>
            <person name="Tirone M."/>
            <person name="Mauro R."/>
            <person name="Lo Monaco A."/>
            <person name="Mauromicale G."/>
            <person name="Faccioli P."/>
            <person name="Cattivelli L."/>
            <person name="Rieseberg L."/>
            <person name="Michelmore R."/>
            <person name="Lanteri S."/>
        </authorList>
    </citation>
    <scope>NUCLEOTIDE SEQUENCE [LARGE SCALE GENOMIC DNA]</scope>
    <source>
        <strain evidence="9">2C</strain>
    </source>
</reference>
<dbReference type="PANTHER" id="PTHR45988:SF92">
    <property type="entry name" value="C2H2 TYPE ZINC FINGER TRANSCRIPTION FACTOR FAMILY-RELATED"/>
    <property type="match status" value="1"/>
</dbReference>
<evidence type="ECO:0000256" key="4">
    <source>
        <dbReference type="ARBA" id="ARBA00022833"/>
    </source>
</evidence>
<dbReference type="SMART" id="SM00355">
    <property type="entry name" value="ZnF_C2H2"/>
    <property type="match status" value="2"/>
</dbReference>
<name>A0A103XEH4_CYNCS</name>
<dbReference type="Pfam" id="PF13912">
    <property type="entry name" value="zf-C2H2_6"/>
    <property type="match status" value="2"/>
</dbReference>
<sequence length="219" mass="24322">MALQAFISSPTAKSMPFFRQDSFNHLRYLESSWTKGKRSKRPRTFDDHPPTDEEEYLALCLMFLAHGGSHDSSIHPPQKIKQYKCTVCNKGFGSYQALGGHKASHRRNGDVEPATVTTTTLNSHECSICHKCFPTGQALGGHKRCHYDGIIAGGHVSTGNNSSLGMGSNHSQRGFDLNLPEYMPEFVDDEVEGPHPVKRSRLFAPAKLSGHRRPIVFTI</sequence>
<keyword evidence="2" id="KW-0677">Repeat</keyword>
<evidence type="ECO:0000313" key="10">
    <source>
        <dbReference type="Proteomes" id="UP000243975"/>
    </source>
</evidence>